<dbReference type="Proteomes" id="UP000297693">
    <property type="component" value="Unassembled WGS sequence"/>
</dbReference>
<name>A0A4R9JWU6_9LEPT</name>
<evidence type="ECO:0000313" key="2">
    <source>
        <dbReference type="Proteomes" id="UP000297693"/>
    </source>
</evidence>
<organism evidence="1 2">
    <name type="scientific">Leptospira ognonensis</name>
    <dbReference type="NCBI Taxonomy" id="2484945"/>
    <lineage>
        <taxon>Bacteria</taxon>
        <taxon>Pseudomonadati</taxon>
        <taxon>Spirochaetota</taxon>
        <taxon>Spirochaetia</taxon>
        <taxon>Leptospirales</taxon>
        <taxon>Leptospiraceae</taxon>
        <taxon>Leptospira</taxon>
    </lineage>
</organism>
<evidence type="ECO:0000313" key="1">
    <source>
        <dbReference type="EMBL" id="TGL56977.1"/>
    </source>
</evidence>
<sequence>MKHIGIFPWVAVNQPIAINEFEIIYFKNGILPADKDQNAMKEIASLHKIHTTFEIREASFLKYKDEILISKLEEEDIQKIFTFSELFAFAALSERRFFTNNYINKTSFEFYIYPYTDDSKLVSINSRKRDGEKNTVFPLNLFTKIKPDYCGNNPSAINLKLIDGILNYSEQVNSDHLLEAINIFNLANTDSNQLRNSVEITLLLGSIERLYKINNGNKSDLISKISRYLIPKNRVNPKDCQRVREKRKKSTYKTLTEEWIMDFRELRGEYAHGRLYSKQPSVWSLDEHVLYSSYIFPLLVKLALSEYSFYQLSEIDQNQIDVFEELLCIKPVVGNDSAISKFVWNDVINKF</sequence>
<dbReference type="OrthoDB" id="6771218at2"/>
<evidence type="ECO:0008006" key="3">
    <source>
        <dbReference type="Google" id="ProtNLM"/>
    </source>
</evidence>
<reference evidence="1" key="1">
    <citation type="journal article" date="2019" name="PLoS Negl. Trop. Dis.">
        <title>Revisiting the worldwide diversity of Leptospira species in the environment.</title>
        <authorList>
            <person name="Vincent A.T."/>
            <person name="Schiettekatte O."/>
            <person name="Bourhy P."/>
            <person name="Veyrier F.J."/>
            <person name="Picardeau M."/>
        </authorList>
    </citation>
    <scope>NUCLEOTIDE SEQUENCE [LARGE SCALE GENOMIC DNA]</scope>
    <source>
        <strain evidence="1">201702476</strain>
    </source>
</reference>
<dbReference type="EMBL" id="RQGD01000043">
    <property type="protein sequence ID" value="TGL56977.1"/>
    <property type="molecule type" value="Genomic_DNA"/>
</dbReference>
<keyword evidence="2" id="KW-1185">Reference proteome</keyword>
<accession>A0A4R9JWU6</accession>
<dbReference type="AlphaFoldDB" id="A0A4R9JWU6"/>
<protein>
    <recommendedName>
        <fullName evidence="3">Apea-like HEPN domain-containing protein</fullName>
    </recommendedName>
</protein>
<gene>
    <name evidence="1" type="ORF">EHQ58_15550</name>
</gene>
<proteinExistence type="predicted"/>
<dbReference type="RefSeq" id="WP_135624835.1">
    <property type="nucleotide sequence ID" value="NZ_RQGD01000043.1"/>
</dbReference>
<comment type="caution">
    <text evidence="1">The sequence shown here is derived from an EMBL/GenBank/DDBJ whole genome shotgun (WGS) entry which is preliminary data.</text>
</comment>